<evidence type="ECO:0000256" key="1">
    <source>
        <dbReference type="SAM" id="Phobius"/>
    </source>
</evidence>
<gene>
    <name evidence="2" type="primary">A05p022480.1_BraROA</name>
    <name evidence="2" type="ORF">IGI04_019010</name>
</gene>
<keyword evidence="3" id="KW-1185">Reference proteome</keyword>
<proteinExistence type="predicted"/>
<name>A0ABQ7MH04_BRACM</name>
<keyword evidence="1" id="KW-1133">Transmembrane helix</keyword>
<evidence type="ECO:0000313" key="3">
    <source>
        <dbReference type="Proteomes" id="UP000823674"/>
    </source>
</evidence>
<sequence>MPERPRNYLLLFARFFIFTCVIVSVFLVLRTTFSSSSSCDLPFLTVPLKAIAFSPINISHILFCIAESVESWIEWSQYTSLGWRKSTRGFVWLDEQAKVLRNNGFSLPIKISAGYINIIWRPEAYTFFFRGWVLDVRWFVMGDDDTVFFTDNLVKVLS</sequence>
<dbReference type="Gene3D" id="3.90.550.50">
    <property type="match status" value="1"/>
</dbReference>
<feature type="transmembrane region" description="Helical" evidence="1">
    <location>
        <begin position="7"/>
        <end position="29"/>
    </location>
</feature>
<dbReference type="Proteomes" id="UP000823674">
    <property type="component" value="Chromosome A05"/>
</dbReference>
<evidence type="ECO:0008006" key="4">
    <source>
        <dbReference type="Google" id="ProtNLM"/>
    </source>
</evidence>
<reference evidence="2 3" key="1">
    <citation type="submission" date="2021-03" db="EMBL/GenBank/DDBJ databases">
        <authorList>
            <person name="King G.J."/>
            <person name="Bancroft I."/>
            <person name="Baten A."/>
            <person name="Bloomfield J."/>
            <person name="Borpatragohain P."/>
            <person name="He Z."/>
            <person name="Irish N."/>
            <person name="Irwin J."/>
            <person name="Liu K."/>
            <person name="Mauleon R.P."/>
            <person name="Moore J."/>
            <person name="Morris R."/>
            <person name="Ostergaard L."/>
            <person name="Wang B."/>
            <person name="Wells R."/>
        </authorList>
    </citation>
    <scope>NUCLEOTIDE SEQUENCE [LARGE SCALE GENOMIC DNA]</scope>
    <source>
        <strain evidence="2">R-o-18</strain>
        <tissue evidence="2">Leaf</tissue>
    </source>
</reference>
<keyword evidence="1" id="KW-0812">Transmembrane</keyword>
<organism evidence="2 3">
    <name type="scientific">Brassica rapa subsp. trilocularis</name>
    <dbReference type="NCBI Taxonomy" id="1813537"/>
    <lineage>
        <taxon>Eukaryota</taxon>
        <taxon>Viridiplantae</taxon>
        <taxon>Streptophyta</taxon>
        <taxon>Embryophyta</taxon>
        <taxon>Tracheophyta</taxon>
        <taxon>Spermatophyta</taxon>
        <taxon>Magnoliopsida</taxon>
        <taxon>eudicotyledons</taxon>
        <taxon>Gunneridae</taxon>
        <taxon>Pentapetalae</taxon>
        <taxon>rosids</taxon>
        <taxon>malvids</taxon>
        <taxon>Brassicales</taxon>
        <taxon>Brassicaceae</taxon>
        <taxon>Brassiceae</taxon>
        <taxon>Brassica</taxon>
    </lineage>
</organism>
<evidence type="ECO:0000313" key="2">
    <source>
        <dbReference type="EMBL" id="KAG5397196.1"/>
    </source>
</evidence>
<accession>A0ABQ7MH04</accession>
<keyword evidence="1" id="KW-0472">Membrane</keyword>
<dbReference type="PANTHER" id="PTHR10811">
    <property type="entry name" value="FRINGE-RELATED"/>
    <property type="match status" value="1"/>
</dbReference>
<comment type="caution">
    <text evidence="2">The sequence shown here is derived from an EMBL/GenBank/DDBJ whole genome shotgun (WGS) entry which is preliminary data.</text>
</comment>
<dbReference type="EMBL" id="JADBGQ010000005">
    <property type="protein sequence ID" value="KAG5397196.1"/>
    <property type="molecule type" value="Genomic_DNA"/>
</dbReference>
<protein>
    <recommendedName>
        <fullName evidence="4">Hexosyltransferase</fullName>
    </recommendedName>
</protein>